<organism evidence="10 11">
    <name type="scientific">Arcobacter acticola</name>
    <dbReference type="NCBI Taxonomy" id="1849015"/>
    <lineage>
        <taxon>Bacteria</taxon>
        <taxon>Pseudomonadati</taxon>
        <taxon>Campylobacterota</taxon>
        <taxon>Epsilonproteobacteria</taxon>
        <taxon>Campylobacterales</taxon>
        <taxon>Arcobacteraceae</taxon>
        <taxon>Arcobacter</taxon>
    </lineage>
</organism>
<dbReference type="AlphaFoldDB" id="A0A6M8EUB7"/>
<dbReference type="GO" id="GO:0004045">
    <property type="term" value="F:peptidyl-tRNA hydrolase activity"/>
    <property type="evidence" value="ECO:0007669"/>
    <property type="project" value="UniProtKB-UniRule"/>
</dbReference>
<evidence type="ECO:0000256" key="3">
    <source>
        <dbReference type="ARBA" id="ARBA00022801"/>
    </source>
</evidence>
<dbReference type="GO" id="GO:0000049">
    <property type="term" value="F:tRNA binding"/>
    <property type="evidence" value="ECO:0007669"/>
    <property type="project" value="UniProtKB-UniRule"/>
</dbReference>
<dbReference type="GO" id="GO:0006515">
    <property type="term" value="P:protein quality control for misfolded or incompletely synthesized proteins"/>
    <property type="evidence" value="ECO:0007669"/>
    <property type="project" value="UniProtKB-UniRule"/>
</dbReference>
<evidence type="ECO:0000256" key="8">
    <source>
        <dbReference type="RuleBase" id="RU000673"/>
    </source>
</evidence>
<proteinExistence type="inferred from homology"/>
<name>A0A6M8EUB7_9BACT</name>
<dbReference type="PROSITE" id="PS01195">
    <property type="entry name" value="PEPT_TRNA_HYDROL_1"/>
    <property type="match status" value="1"/>
</dbReference>
<dbReference type="EC" id="3.1.1.29" evidence="1 7"/>
<gene>
    <name evidence="7 10" type="primary">pth</name>
    <name evidence="10" type="ORF">AACT_0914</name>
</gene>
<dbReference type="HAMAP" id="MF_00083">
    <property type="entry name" value="Pept_tRNA_hydro_bact"/>
    <property type="match status" value="1"/>
</dbReference>
<protein>
    <recommendedName>
        <fullName evidence="6 7">Peptidyl-tRNA hydrolase</fullName>
        <shortName evidence="7">Pth</shortName>
        <ecNumber evidence="1 7">3.1.1.29</ecNumber>
    </recommendedName>
</protein>
<feature type="site" description="Stabilizes the basic form of H active site to accept a proton" evidence="7">
    <location>
        <position position="88"/>
    </location>
</feature>
<comment type="catalytic activity">
    <reaction evidence="7 8">
        <text>an N-acyl-L-alpha-aminoacyl-tRNA + H2O = an N-acyl-L-amino acid + a tRNA + H(+)</text>
        <dbReference type="Rhea" id="RHEA:54448"/>
        <dbReference type="Rhea" id="RHEA-COMP:10123"/>
        <dbReference type="Rhea" id="RHEA-COMP:13883"/>
        <dbReference type="ChEBI" id="CHEBI:15377"/>
        <dbReference type="ChEBI" id="CHEBI:15378"/>
        <dbReference type="ChEBI" id="CHEBI:59874"/>
        <dbReference type="ChEBI" id="CHEBI:78442"/>
        <dbReference type="ChEBI" id="CHEBI:138191"/>
        <dbReference type="EC" id="3.1.1.29"/>
    </reaction>
</comment>
<dbReference type="EMBL" id="CP042652">
    <property type="protein sequence ID" value="QKE28107.1"/>
    <property type="molecule type" value="Genomic_DNA"/>
</dbReference>
<evidence type="ECO:0000256" key="6">
    <source>
        <dbReference type="ARBA" id="ARBA00050038"/>
    </source>
</evidence>
<feature type="binding site" evidence="7">
    <location>
        <position position="14"/>
    </location>
    <ligand>
        <name>tRNA</name>
        <dbReference type="ChEBI" id="CHEBI:17843"/>
    </ligand>
</feature>
<keyword evidence="11" id="KW-1185">Reference proteome</keyword>
<evidence type="ECO:0000256" key="4">
    <source>
        <dbReference type="ARBA" id="ARBA00022884"/>
    </source>
</evidence>
<dbReference type="PANTHER" id="PTHR17224">
    <property type="entry name" value="PEPTIDYL-TRNA HYDROLASE"/>
    <property type="match status" value="1"/>
</dbReference>
<keyword evidence="4 7" id="KW-0694">RNA-binding</keyword>
<dbReference type="Pfam" id="PF01195">
    <property type="entry name" value="Pept_tRNA_hydro"/>
    <property type="match status" value="1"/>
</dbReference>
<evidence type="ECO:0000256" key="2">
    <source>
        <dbReference type="ARBA" id="ARBA00022555"/>
    </source>
</evidence>
<dbReference type="GO" id="GO:0072344">
    <property type="term" value="P:rescue of stalled ribosome"/>
    <property type="evidence" value="ECO:0007669"/>
    <property type="project" value="UniProtKB-UniRule"/>
</dbReference>
<dbReference type="KEGG" id="paco:AACT_0914"/>
<dbReference type="PANTHER" id="PTHR17224:SF1">
    <property type="entry name" value="PEPTIDYL-TRNA HYDROLASE"/>
    <property type="match status" value="1"/>
</dbReference>
<feature type="binding site" evidence="7">
    <location>
        <position position="109"/>
    </location>
    <ligand>
        <name>tRNA</name>
        <dbReference type="ChEBI" id="CHEBI:17843"/>
    </ligand>
</feature>
<feature type="active site" description="Proton acceptor" evidence="7">
    <location>
        <position position="19"/>
    </location>
</feature>
<keyword evidence="2 7" id="KW-0820">tRNA-binding</keyword>
<comment type="similarity">
    <text evidence="5 7 9">Belongs to the PTH family.</text>
</comment>
<evidence type="ECO:0000256" key="9">
    <source>
        <dbReference type="RuleBase" id="RU004320"/>
    </source>
</evidence>
<dbReference type="InterPro" id="IPR001328">
    <property type="entry name" value="Pept_tRNA_hydro"/>
</dbReference>
<dbReference type="SUPFAM" id="SSF53178">
    <property type="entry name" value="Peptidyl-tRNA hydrolase-like"/>
    <property type="match status" value="1"/>
</dbReference>
<dbReference type="InterPro" id="IPR036416">
    <property type="entry name" value="Pept_tRNA_hydro_sf"/>
</dbReference>
<comment type="subunit">
    <text evidence="7">Monomer.</text>
</comment>
<dbReference type="InterPro" id="IPR018171">
    <property type="entry name" value="Pept_tRNA_hydro_CS"/>
</dbReference>
<keyword evidence="3 7" id="KW-0378">Hydrolase</keyword>
<dbReference type="PROSITE" id="PS01196">
    <property type="entry name" value="PEPT_TRNA_HYDROL_2"/>
    <property type="match status" value="1"/>
</dbReference>
<evidence type="ECO:0000313" key="11">
    <source>
        <dbReference type="Proteomes" id="UP000503483"/>
    </source>
</evidence>
<comment type="function">
    <text evidence="7">Catalyzes the release of premature peptidyl moieties from peptidyl-tRNA molecules trapped in stalled 50S ribosomal subunits, and thus maintains levels of free tRNAs and 50S ribosomes.</text>
</comment>
<sequence length="183" mass="20456">MHLIVGLGNIGEKYQLTRHNVGFMVIDEMTKNLATSNINNSNFQSTLLKSGYNLFSKPTTFMNNSGLAVHAIKEYYKIDLENIIVIHDDLDLPFGTVKFKIGGGHGGHNGLRSLDAHITKEYIRIRVGIGKPQDKADVANYVLSNFSKEELNKLADIINHIIEAIEALKTEDIDLVKSKYTLK</sequence>
<keyword evidence="7" id="KW-0963">Cytoplasm</keyword>
<evidence type="ECO:0000256" key="7">
    <source>
        <dbReference type="HAMAP-Rule" id="MF_00083"/>
    </source>
</evidence>
<feature type="binding site" evidence="7">
    <location>
        <position position="61"/>
    </location>
    <ligand>
        <name>tRNA</name>
        <dbReference type="ChEBI" id="CHEBI:17843"/>
    </ligand>
</feature>
<dbReference type="RefSeq" id="WP_172125399.1">
    <property type="nucleotide sequence ID" value="NZ_CP042652.1"/>
</dbReference>
<dbReference type="CDD" id="cd00462">
    <property type="entry name" value="PTH"/>
    <property type="match status" value="1"/>
</dbReference>
<evidence type="ECO:0000313" key="10">
    <source>
        <dbReference type="EMBL" id="QKE28107.1"/>
    </source>
</evidence>
<comment type="function">
    <text evidence="7">Hydrolyzes ribosome-free peptidyl-tRNAs (with 1 or more amino acids incorporated), which drop off the ribosome during protein synthesis, or as a result of ribosome stalling.</text>
</comment>
<dbReference type="Gene3D" id="3.40.50.1470">
    <property type="entry name" value="Peptidyl-tRNA hydrolase"/>
    <property type="match status" value="1"/>
</dbReference>
<dbReference type="Proteomes" id="UP000503483">
    <property type="component" value="Chromosome"/>
</dbReference>
<feature type="site" description="Discriminates between blocked and unblocked aminoacyl-tRNA" evidence="7">
    <location>
        <position position="9"/>
    </location>
</feature>
<dbReference type="NCBIfam" id="TIGR00447">
    <property type="entry name" value="pth"/>
    <property type="match status" value="1"/>
</dbReference>
<dbReference type="FunFam" id="3.40.50.1470:FF:000001">
    <property type="entry name" value="Peptidyl-tRNA hydrolase"/>
    <property type="match status" value="1"/>
</dbReference>
<feature type="binding site" evidence="7">
    <location>
        <position position="63"/>
    </location>
    <ligand>
        <name>tRNA</name>
        <dbReference type="ChEBI" id="CHEBI:17843"/>
    </ligand>
</feature>
<reference evidence="10 11" key="1">
    <citation type="submission" date="2019-08" db="EMBL/GenBank/DDBJ databases">
        <title>Complete genome sequence of Arcobacter acticola.</title>
        <authorList>
            <person name="Miller W."/>
        </authorList>
    </citation>
    <scope>NUCLEOTIDE SEQUENCE [LARGE SCALE GENOMIC DNA]</scope>
    <source>
        <strain evidence="10 11">KCTC 52212</strain>
    </source>
</reference>
<evidence type="ECO:0000256" key="5">
    <source>
        <dbReference type="ARBA" id="ARBA00038063"/>
    </source>
</evidence>
<accession>A0A6M8EUB7</accession>
<comment type="subcellular location">
    <subcellularLocation>
        <location evidence="7">Cytoplasm</location>
    </subcellularLocation>
</comment>
<dbReference type="GO" id="GO:0005737">
    <property type="term" value="C:cytoplasm"/>
    <property type="evidence" value="ECO:0007669"/>
    <property type="project" value="UniProtKB-SubCell"/>
</dbReference>
<evidence type="ECO:0000256" key="1">
    <source>
        <dbReference type="ARBA" id="ARBA00013260"/>
    </source>
</evidence>